<dbReference type="InterPro" id="IPR036396">
    <property type="entry name" value="Cyt_P450_sf"/>
</dbReference>
<dbReference type="GO" id="GO:0005506">
    <property type="term" value="F:iron ion binding"/>
    <property type="evidence" value="ECO:0007669"/>
    <property type="project" value="InterPro"/>
</dbReference>
<dbReference type="Gene3D" id="1.10.630.10">
    <property type="entry name" value="Cytochrome P450"/>
    <property type="match status" value="1"/>
</dbReference>
<dbReference type="GO" id="GO:0016705">
    <property type="term" value="F:oxidoreductase activity, acting on paired donors, with incorporation or reduction of molecular oxygen"/>
    <property type="evidence" value="ECO:0007669"/>
    <property type="project" value="InterPro"/>
</dbReference>
<dbReference type="AlphaFoldDB" id="A0A8H2ZNX3"/>
<dbReference type="Proteomes" id="UP000624404">
    <property type="component" value="Unassembled WGS sequence"/>
</dbReference>
<name>A0A8H2ZNX3_9HELO</name>
<dbReference type="GO" id="GO:0020037">
    <property type="term" value="F:heme binding"/>
    <property type="evidence" value="ECO:0007669"/>
    <property type="project" value="InterPro"/>
</dbReference>
<dbReference type="SUPFAM" id="SSF48264">
    <property type="entry name" value="Cytochrome P450"/>
    <property type="match status" value="1"/>
</dbReference>
<keyword evidence="1" id="KW-0812">Transmembrane</keyword>
<keyword evidence="3" id="KW-1185">Reference proteome</keyword>
<evidence type="ECO:0000313" key="3">
    <source>
        <dbReference type="Proteomes" id="UP000624404"/>
    </source>
</evidence>
<sequence>MLHYWTDQGDSAIRTTAQYAKTFSLNILTSAGFGKSYSFKPSSHADNGTNHSMSYKDSLSLIVGNAIPILIIGPAFLQKCKRFLPKSWQDVAQATVEFKSTPNLMTFLVRASQSNFDSKIDDSSLGCKQYALTEEEIFGNMFVFNFARHDTISHTICRGHQSTCCTPRCARMALRRNQCGFLGSRFCCMEL</sequence>
<keyword evidence="1" id="KW-1133">Transmembrane helix</keyword>
<keyword evidence="1" id="KW-0472">Membrane</keyword>
<feature type="transmembrane region" description="Helical" evidence="1">
    <location>
        <begin position="59"/>
        <end position="77"/>
    </location>
</feature>
<organism evidence="2 3">
    <name type="scientific">Sclerotinia trifoliorum</name>
    <dbReference type="NCBI Taxonomy" id="28548"/>
    <lineage>
        <taxon>Eukaryota</taxon>
        <taxon>Fungi</taxon>
        <taxon>Dikarya</taxon>
        <taxon>Ascomycota</taxon>
        <taxon>Pezizomycotina</taxon>
        <taxon>Leotiomycetes</taxon>
        <taxon>Helotiales</taxon>
        <taxon>Sclerotiniaceae</taxon>
        <taxon>Sclerotinia</taxon>
    </lineage>
</organism>
<comment type="caution">
    <text evidence="2">The sequence shown here is derived from an EMBL/GenBank/DDBJ whole genome shotgun (WGS) entry which is preliminary data.</text>
</comment>
<reference evidence="2" key="1">
    <citation type="submission" date="2020-10" db="EMBL/GenBank/DDBJ databases">
        <authorList>
            <person name="Kusch S."/>
        </authorList>
    </citation>
    <scope>NUCLEOTIDE SEQUENCE</scope>
    <source>
        <strain evidence="2">SwB9</strain>
    </source>
</reference>
<dbReference type="OrthoDB" id="1470350at2759"/>
<evidence type="ECO:0000256" key="1">
    <source>
        <dbReference type="SAM" id="Phobius"/>
    </source>
</evidence>
<protein>
    <submittedName>
        <fullName evidence="2">B856f28b-ac1f-444b-9b81-435060da19ba-CDS</fullName>
    </submittedName>
</protein>
<proteinExistence type="predicted"/>
<accession>A0A8H2ZNX3</accession>
<dbReference type="GO" id="GO:0004497">
    <property type="term" value="F:monooxygenase activity"/>
    <property type="evidence" value="ECO:0007669"/>
    <property type="project" value="InterPro"/>
</dbReference>
<dbReference type="EMBL" id="CAJHIA010000011">
    <property type="protein sequence ID" value="CAD6443770.1"/>
    <property type="molecule type" value="Genomic_DNA"/>
</dbReference>
<evidence type="ECO:0000313" key="2">
    <source>
        <dbReference type="EMBL" id="CAD6443770.1"/>
    </source>
</evidence>
<gene>
    <name evidence="2" type="ORF">SCLTRI_LOCUS3561</name>
</gene>